<protein>
    <recommendedName>
        <fullName evidence="2 5">peptidylprolyl isomerase</fullName>
        <ecNumber evidence="2 5">5.2.1.8</ecNumber>
    </recommendedName>
</protein>
<evidence type="ECO:0000313" key="8">
    <source>
        <dbReference type="EMBL" id="KAK7230512.1"/>
    </source>
</evidence>
<dbReference type="PANTHER" id="PTHR43811">
    <property type="entry name" value="FKBP-TYPE PEPTIDYL-PROLYL CIS-TRANS ISOMERASE FKPA"/>
    <property type="match status" value="1"/>
</dbReference>
<evidence type="ECO:0000256" key="6">
    <source>
        <dbReference type="SAM" id="SignalP"/>
    </source>
</evidence>
<dbReference type="Pfam" id="PF00254">
    <property type="entry name" value="FKBP_C"/>
    <property type="match status" value="1"/>
</dbReference>
<dbReference type="PANTHER" id="PTHR43811:SF19">
    <property type="entry name" value="39 KDA FK506-BINDING NUCLEAR PROTEIN"/>
    <property type="match status" value="1"/>
</dbReference>
<dbReference type="SUPFAM" id="SSF54534">
    <property type="entry name" value="FKBP-like"/>
    <property type="match status" value="1"/>
</dbReference>
<reference evidence="8 9" key="1">
    <citation type="submission" date="2024-03" db="EMBL/GenBank/DDBJ databases">
        <title>Aureococcus anophagefferens CCMP1851 and Kratosvirus quantuckense: Draft genome of a second virus-susceptible host strain in the model system.</title>
        <authorList>
            <person name="Chase E."/>
            <person name="Truchon A.R."/>
            <person name="Schepens W."/>
            <person name="Wilhelm S.W."/>
        </authorList>
    </citation>
    <scope>NUCLEOTIDE SEQUENCE [LARGE SCALE GENOMIC DNA]</scope>
    <source>
        <strain evidence="8 9">CCMP1851</strain>
    </source>
</reference>
<evidence type="ECO:0000256" key="4">
    <source>
        <dbReference type="ARBA" id="ARBA00023235"/>
    </source>
</evidence>
<dbReference type="Proteomes" id="UP001363151">
    <property type="component" value="Unassembled WGS sequence"/>
</dbReference>
<feature type="chain" id="PRO_5045200740" description="peptidylprolyl isomerase" evidence="6">
    <location>
        <begin position="23"/>
        <end position="223"/>
    </location>
</feature>
<evidence type="ECO:0000256" key="2">
    <source>
        <dbReference type="ARBA" id="ARBA00013194"/>
    </source>
</evidence>
<evidence type="ECO:0000256" key="5">
    <source>
        <dbReference type="PROSITE-ProRule" id="PRU00277"/>
    </source>
</evidence>
<name>A0ABR1FGS6_AURAN</name>
<keyword evidence="9" id="KW-1185">Reference proteome</keyword>
<dbReference type="InterPro" id="IPR046357">
    <property type="entry name" value="PPIase_dom_sf"/>
</dbReference>
<gene>
    <name evidence="8" type="primary">FKBP7</name>
    <name evidence="8" type="ORF">SO694_00177022</name>
</gene>
<feature type="domain" description="PPIase FKBP-type" evidence="7">
    <location>
        <begin position="88"/>
        <end position="185"/>
    </location>
</feature>
<dbReference type="InterPro" id="IPR001179">
    <property type="entry name" value="PPIase_FKBP_dom"/>
</dbReference>
<evidence type="ECO:0000256" key="3">
    <source>
        <dbReference type="ARBA" id="ARBA00023110"/>
    </source>
</evidence>
<comment type="caution">
    <text evidence="8">The sequence shown here is derived from an EMBL/GenBank/DDBJ whole genome shotgun (WGS) entry which is preliminary data.</text>
</comment>
<evidence type="ECO:0000256" key="1">
    <source>
        <dbReference type="ARBA" id="ARBA00000971"/>
    </source>
</evidence>
<evidence type="ECO:0000313" key="9">
    <source>
        <dbReference type="Proteomes" id="UP001363151"/>
    </source>
</evidence>
<keyword evidence="6" id="KW-0732">Signal</keyword>
<feature type="signal peptide" evidence="6">
    <location>
        <begin position="1"/>
        <end position="22"/>
    </location>
</feature>
<keyword evidence="3 5" id="KW-0697">Rotamase</keyword>
<dbReference type="GO" id="GO:0016853">
    <property type="term" value="F:isomerase activity"/>
    <property type="evidence" value="ECO:0007669"/>
    <property type="project" value="UniProtKB-KW"/>
</dbReference>
<keyword evidence="4 5" id="KW-0413">Isomerase</keyword>
<proteinExistence type="predicted"/>
<sequence length="223" mass="22540">MAISAMAKIASVLALLVVSADALQLRSRATVVKGGLATCIGASLPASLPASAAAPGGGAPKPPPELSTKSGLRYVIDRAGAGPKPQRGQTVLLDYVLRAAVDGKPPLYVAGTKASAAPRPEVFTLGVAASIPGFDEAVMDMQAGEKRIVIVPPNLAYGKQGTEAVGGVIPPDATLIYTLELRDLAPLEPLTAEQKTWMAANPLPWAEAAAPAPAPAPSAPSAE</sequence>
<dbReference type="PROSITE" id="PS50059">
    <property type="entry name" value="FKBP_PPIASE"/>
    <property type="match status" value="1"/>
</dbReference>
<evidence type="ECO:0000259" key="7">
    <source>
        <dbReference type="PROSITE" id="PS50059"/>
    </source>
</evidence>
<dbReference type="EMBL" id="JBBJCI010000428">
    <property type="protein sequence ID" value="KAK7230512.1"/>
    <property type="molecule type" value="Genomic_DNA"/>
</dbReference>
<dbReference type="EC" id="5.2.1.8" evidence="2 5"/>
<comment type="catalytic activity">
    <reaction evidence="1 5">
        <text>[protein]-peptidylproline (omega=180) = [protein]-peptidylproline (omega=0)</text>
        <dbReference type="Rhea" id="RHEA:16237"/>
        <dbReference type="Rhea" id="RHEA-COMP:10747"/>
        <dbReference type="Rhea" id="RHEA-COMP:10748"/>
        <dbReference type="ChEBI" id="CHEBI:83833"/>
        <dbReference type="ChEBI" id="CHEBI:83834"/>
        <dbReference type="EC" id="5.2.1.8"/>
    </reaction>
</comment>
<organism evidence="8 9">
    <name type="scientific">Aureococcus anophagefferens</name>
    <name type="common">Harmful bloom alga</name>
    <dbReference type="NCBI Taxonomy" id="44056"/>
    <lineage>
        <taxon>Eukaryota</taxon>
        <taxon>Sar</taxon>
        <taxon>Stramenopiles</taxon>
        <taxon>Ochrophyta</taxon>
        <taxon>Pelagophyceae</taxon>
        <taxon>Pelagomonadales</taxon>
        <taxon>Pelagomonadaceae</taxon>
        <taxon>Aureococcus</taxon>
    </lineage>
</organism>
<accession>A0ABR1FGS6</accession>
<dbReference type="Gene3D" id="3.10.50.40">
    <property type="match status" value="1"/>
</dbReference>